<comment type="caution">
    <text evidence="1">The sequence shown here is derived from an EMBL/GenBank/DDBJ whole genome shotgun (WGS) entry which is preliminary data.</text>
</comment>
<keyword evidence="2" id="KW-1185">Reference proteome</keyword>
<dbReference type="PIRSF" id="PIRSF008502">
    <property type="entry name" value="UCP008502"/>
    <property type="match status" value="1"/>
</dbReference>
<dbReference type="EMBL" id="WRPP01000001">
    <property type="protein sequence ID" value="MVU76360.1"/>
    <property type="molecule type" value="Genomic_DNA"/>
</dbReference>
<protein>
    <submittedName>
        <fullName evidence="1">DUF1697 domain-containing protein</fullName>
    </submittedName>
</protein>
<organism evidence="1 2">
    <name type="scientific">Nocardia terrae</name>
    <dbReference type="NCBI Taxonomy" id="2675851"/>
    <lineage>
        <taxon>Bacteria</taxon>
        <taxon>Bacillati</taxon>
        <taxon>Actinomycetota</taxon>
        <taxon>Actinomycetes</taxon>
        <taxon>Mycobacteriales</taxon>
        <taxon>Nocardiaceae</taxon>
        <taxon>Nocardia</taxon>
    </lineage>
</organism>
<dbReference type="PANTHER" id="PTHR36439:SF1">
    <property type="entry name" value="DUF1697 DOMAIN-CONTAINING PROTEIN"/>
    <property type="match status" value="1"/>
</dbReference>
<proteinExistence type="predicted"/>
<sequence length="180" mass="19664">MHSYAAFLRGIMPSNPNMRSEKLRGVFEGLGFEKVATLLSSGNVVFQARESNVPALESKIQQALNSELGIPGGTLIRTRDQLQTLVDSDPFAGLTHGRGTYLTVTFVRETPKSLPEFPADDTNTVRIVRFDPEAAALLSVIDNTNPSTTGFMAVVEKTFGKDITTRTFLTVQKALKKMDA</sequence>
<accession>A0A7K1UPU7</accession>
<dbReference type="SUPFAM" id="SSF160379">
    <property type="entry name" value="SP0830-like"/>
    <property type="match status" value="1"/>
</dbReference>
<dbReference type="Gene3D" id="3.30.70.1280">
    <property type="entry name" value="SP0830-like domains"/>
    <property type="match status" value="1"/>
</dbReference>
<dbReference type="Proteomes" id="UP000466794">
    <property type="component" value="Unassembled WGS sequence"/>
</dbReference>
<dbReference type="RefSeq" id="WP_157355112.1">
    <property type="nucleotide sequence ID" value="NZ_WRPP01000001.1"/>
</dbReference>
<dbReference type="InterPro" id="IPR012545">
    <property type="entry name" value="DUF1697"/>
</dbReference>
<name>A0A7K1UPU7_9NOCA</name>
<evidence type="ECO:0000313" key="2">
    <source>
        <dbReference type="Proteomes" id="UP000466794"/>
    </source>
</evidence>
<reference evidence="1 2" key="1">
    <citation type="submission" date="2019-12" db="EMBL/GenBank/DDBJ databases">
        <title>Nocardia sp. nov. ET3-3 isolated from soil.</title>
        <authorList>
            <person name="Kanchanasin P."/>
            <person name="Tanasupawat S."/>
            <person name="Yuki M."/>
            <person name="Kudo T."/>
        </authorList>
    </citation>
    <scope>NUCLEOTIDE SEQUENCE [LARGE SCALE GENOMIC DNA]</scope>
    <source>
        <strain evidence="1 2">ET3-3</strain>
    </source>
</reference>
<evidence type="ECO:0000313" key="1">
    <source>
        <dbReference type="EMBL" id="MVU76360.1"/>
    </source>
</evidence>
<dbReference type="PANTHER" id="PTHR36439">
    <property type="entry name" value="BLL4334 PROTEIN"/>
    <property type="match status" value="1"/>
</dbReference>
<dbReference type="AlphaFoldDB" id="A0A7K1UPU7"/>
<dbReference type="Pfam" id="PF08002">
    <property type="entry name" value="DUF1697"/>
    <property type="match status" value="1"/>
</dbReference>
<gene>
    <name evidence="1" type="ORF">GPX89_03770</name>
</gene>